<comment type="caution">
    <text evidence="2">The sequence shown here is derived from an EMBL/GenBank/DDBJ whole genome shotgun (WGS) entry which is preliminary data.</text>
</comment>
<sequence length="99" mass="11207">MHRPDTARSLSLARLRQLALIGMGWTIIGLGVLLAPLPGPGGLPVMLLGGAILLRNSADARRLFVRMKRRYPRLFHPVERIRLRLRRRRYEARAGSMAD</sequence>
<keyword evidence="3" id="KW-1185">Reference proteome</keyword>
<keyword evidence="1" id="KW-1133">Transmembrane helix</keyword>
<protein>
    <recommendedName>
        <fullName evidence="4">Transmembrane protein (PGPGW)</fullName>
    </recommendedName>
</protein>
<evidence type="ECO:0000313" key="3">
    <source>
        <dbReference type="Proteomes" id="UP000781958"/>
    </source>
</evidence>
<feature type="transmembrane region" description="Helical" evidence="1">
    <location>
        <begin position="41"/>
        <end position="58"/>
    </location>
</feature>
<dbReference type="EMBL" id="JAGINP010000007">
    <property type="protein sequence ID" value="MBP2292487.1"/>
    <property type="molecule type" value="Genomic_DNA"/>
</dbReference>
<name>A0ABS4SIU8_9PROT</name>
<accession>A0ABS4SIU8</accession>
<organism evidence="2 3">
    <name type="scientific">Azospirillum rugosum</name>
    <dbReference type="NCBI Taxonomy" id="416170"/>
    <lineage>
        <taxon>Bacteria</taxon>
        <taxon>Pseudomonadati</taxon>
        <taxon>Pseudomonadota</taxon>
        <taxon>Alphaproteobacteria</taxon>
        <taxon>Rhodospirillales</taxon>
        <taxon>Azospirillaceae</taxon>
        <taxon>Azospirillum</taxon>
    </lineage>
</organism>
<reference evidence="2 3" key="1">
    <citation type="submission" date="2021-03" db="EMBL/GenBank/DDBJ databases">
        <title>Genomic Encyclopedia of Type Strains, Phase III (KMG-III): the genomes of soil and plant-associated and newly described type strains.</title>
        <authorList>
            <person name="Whitman W."/>
        </authorList>
    </citation>
    <scope>NUCLEOTIDE SEQUENCE [LARGE SCALE GENOMIC DNA]</scope>
    <source>
        <strain evidence="2 3">IMMIB AFH-6</strain>
    </source>
</reference>
<dbReference type="RefSeq" id="WP_209766361.1">
    <property type="nucleotide sequence ID" value="NZ_JAGINP010000007.1"/>
</dbReference>
<dbReference type="Proteomes" id="UP000781958">
    <property type="component" value="Unassembled WGS sequence"/>
</dbReference>
<proteinExistence type="predicted"/>
<feature type="transmembrane region" description="Helical" evidence="1">
    <location>
        <begin position="18"/>
        <end position="35"/>
    </location>
</feature>
<keyword evidence="1" id="KW-0812">Transmembrane</keyword>
<evidence type="ECO:0000313" key="2">
    <source>
        <dbReference type="EMBL" id="MBP2292487.1"/>
    </source>
</evidence>
<evidence type="ECO:0000256" key="1">
    <source>
        <dbReference type="SAM" id="Phobius"/>
    </source>
</evidence>
<evidence type="ECO:0008006" key="4">
    <source>
        <dbReference type="Google" id="ProtNLM"/>
    </source>
</evidence>
<keyword evidence="1" id="KW-0472">Membrane</keyword>
<gene>
    <name evidence="2" type="ORF">J2851_002265</name>
</gene>